<feature type="domain" description="Mannosylglycerate hydrolase MGH1-like glycoside hydrolase" evidence="1">
    <location>
        <begin position="36"/>
        <end position="146"/>
    </location>
</feature>
<dbReference type="InterPro" id="IPR012341">
    <property type="entry name" value="6hp_glycosidase-like_sf"/>
</dbReference>
<dbReference type="AlphaFoldDB" id="A0A6N7WGC1"/>
<dbReference type="InterPro" id="IPR008928">
    <property type="entry name" value="6-hairpin_glycosidase_sf"/>
</dbReference>
<organism evidence="2 3">
    <name type="scientific">Eisenbergiella porci</name>
    <dbReference type="NCBI Taxonomy" id="2652274"/>
    <lineage>
        <taxon>Bacteria</taxon>
        <taxon>Bacillati</taxon>
        <taxon>Bacillota</taxon>
        <taxon>Clostridia</taxon>
        <taxon>Lachnospirales</taxon>
        <taxon>Lachnospiraceae</taxon>
        <taxon>Eisenbergiella</taxon>
    </lineage>
</organism>
<evidence type="ECO:0000259" key="1">
    <source>
        <dbReference type="Pfam" id="PF22422"/>
    </source>
</evidence>
<dbReference type="SUPFAM" id="SSF48208">
    <property type="entry name" value="Six-hairpin glycosidases"/>
    <property type="match status" value="1"/>
</dbReference>
<keyword evidence="3" id="KW-1185">Reference proteome</keyword>
<dbReference type="GO" id="GO:0005975">
    <property type="term" value="P:carbohydrate metabolic process"/>
    <property type="evidence" value="ECO:0007669"/>
    <property type="project" value="InterPro"/>
</dbReference>
<dbReference type="InterPro" id="IPR054491">
    <property type="entry name" value="MGH1-like_GH"/>
</dbReference>
<evidence type="ECO:0000313" key="2">
    <source>
        <dbReference type="EMBL" id="MSS89517.1"/>
    </source>
</evidence>
<comment type="caution">
    <text evidence="2">The sequence shown here is derived from an EMBL/GenBank/DDBJ whole genome shotgun (WGS) entry which is preliminary data.</text>
</comment>
<protein>
    <recommendedName>
        <fullName evidence="1">Mannosylglycerate hydrolase MGH1-like glycoside hydrolase domain-containing protein</fullName>
    </recommendedName>
</protein>
<sequence length="148" mass="17617">MGKRKVVNELMQKGIQKNEHTGIPYFTGYSYTTLVWRSDYDEGMDLNTYLYQECLAYSTICEYRKDSARAKEYKKMAEMRKEAVLSMWDQEDGFFYDRDERDDSIIRVKSVSGLLPMWAGIASTNQVRRLMKEHVMNPSEFWRGFPMW</sequence>
<name>A0A6N7WGC1_9FIRM</name>
<evidence type="ECO:0000313" key="3">
    <source>
        <dbReference type="Proteomes" id="UP000436047"/>
    </source>
</evidence>
<accession>A0A6N7WGC1</accession>
<reference evidence="2 3" key="1">
    <citation type="submission" date="2019-08" db="EMBL/GenBank/DDBJ databases">
        <title>In-depth cultivation of the pig gut microbiome towards novel bacterial diversity and tailored functional studies.</title>
        <authorList>
            <person name="Wylensek D."/>
            <person name="Hitch T.C.A."/>
            <person name="Clavel T."/>
        </authorList>
    </citation>
    <scope>NUCLEOTIDE SEQUENCE [LARGE SCALE GENOMIC DNA]</scope>
    <source>
        <strain evidence="2 3">WCA-389-WT-23B</strain>
    </source>
</reference>
<dbReference type="EMBL" id="VUMI01000023">
    <property type="protein sequence ID" value="MSS89517.1"/>
    <property type="molecule type" value="Genomic_DNA"/>
</dbReference>
<dbReference type="Proteomes" id="UP000436047">
    <property type="component" value="Unassembled WGS sequence"/>
</dbReference>
<proteinExistence type="predicted"/>
<dbReference type="Pfam" id="PF22422">
    <property type="entry name" value="MGH1-like_GH"/>
    <property type="match status" value="1"/>
</dbReference>
<gene>
    <name evidence="2" type="ORF">FYJ45_14850</name>
</gene>
<dbReference type="Gene3D" id="1.50.10.10">
    <property type="match status" value="1"/>
</dbReference>